<dbReference type="AlphaFoldDB" id="A0A1Y6CWR8"/>
<proteinExistence type="predicted"/>
<evidence type="ECO:0000313" key="2">
    <source>
        <dbReference type="Proteomes" id="UP000192923"/>
    </source>
</evidence>
<name>A0A1Y6CWR8_9GAMM</name>
<dbReference type="Proteomes" id="UP000192923">
    <property type="component" value="Unassembled WGS sequence"/>
</dbReference>
<accession>A0A1Y6CWR8</accession>
<keyword evidence="2" id="KW-1185">Reference proteome</keyword>
<evidence type="ECO:0008006" key="3">
    <source>
        <dbReference type="Google" id="ProtNLM"/>
    </source>
</evidence>
<reference evidence="1 2" key="1">
    <citation type="submission" date="2016-12" db="EMBL/GenBank/DDBJ databases">
        <authorList>
            <person name="Song W.-J."/>
            <person name="Kurnit D.M."/>
        </authorList>
    </citation>
    <scope>NUCLEOTIDE SEQUENCE [LARGE SCALE GENOMIC DNA]</scope>
    <source>
        <strain evidence="1 2">175</strain>
    </source>
</reference>
<evidence type="ECO:0000313" key="1">
    <source>
        <dbReference type="EMBL" id="SMF94787.1"/>
    </source>
</evidence>
<organism evidence="1 2">
    <name type="scientific">Methylomagnum ishizawai</name>
    <dbReference type="NCBI Taxonomy" id="1760988"/>
    <lineage>
        <taxon>Bacteria</taxon>
        <taxon>Pseudomonadati</taxon>
        <taxon>Pseudomonadota</taxon>
        <taxon>Gammaproteobacteria</taxon>
        <taxon>Methylococcales</taxon>
        <taxon>Methylococcaceae</taxon>
        <taxon>Methylomagnum</taxon>
    </lineage>
</organism>
<dbReference type="EMBL" id="FXAM01000001">
    <property type="protein sequence ID" value="SMF94787.1"/>
    <property type="molecule type" value="Genomic_DNA"/>
</dbReference>
<protein>
    <recommendedName>
        <fullName evidence="3">VOC domain-containing protein</fullName>
    </recommendedName>
</protein>
<gene>
    <name evidence="1" type="ORF">SAMN02949497_2120</name>
</gene>
<dbReference type="OrthoDB" id="512901at2"/>
<sequence length="154" mass="16776">MIHHFSLAARDPGRVAGVLAEVIGGQVFDFSPFPGSRIVVADDGHGTAIEVYPLGLELAPGTGSDPVHGIDNPGPSDFTATHAALSVALDEVALLEIAHREGWRAVVCARTAEFRVVEFWLENRVMLEFLTPEMARDYLRAIAPDNFERARREA</sequence>
<dbReference type="RefSeq" id="WP_085212470.1">
    <property type="nucleotide sequence ID" value="NZ_FXAM01000001.1"/>
</dbReference>